<dbReference type="Pfam" id="PF19178">
    <property type="entry name" value="DUF5860"/>
    <property type="match status" value="1"/>
</dbReference>
<feature type="compositionally biased region" description="Basic and acidic residues" evidence="1">
    <location>
        <begin position="377"/>
        <end position="392"/>
    </location>
</feature>
<name>S4VZ08_9VIRU</name>
<sequence>MTCPPTSAIPVPCDPSKLKVASLPADLFTRLYPWMSAGDACLYAAVDRRLAESAETLPRDTNKGILRRQWTAEPLVGADVGTVLVDLGSLVYLVHDDLLVGRIVRGILFDRAAAFDSRTTRGYGHRLVLSIAAGNRREIRFRVEHIRLVVGRPESEHPCGTGLTVLSDGVTRTARQVALAFEVDRGLATVPHDWATPSDTLVDGAVRTPVDQGTIDLHVRYMIAEAHRRGARYASVPGRVTLSIHDAIGTDDRPLLSFIVRHDDDADNDKNGRVSTKAGRTKAARDPLVSQRSADCTSLGGAPSSPHCRRRAQATQWQSIRGTTNEDDDNQSDHAYDTLSDADNDDKETTVRTERRRWVPCGGRALFASHRASPSKHNVDADGSGDDRKNVDAENATLGECENRPGRPKRDDVPSWPKSTTTAAPSTQTAADIIALYPDLTTEQAARVFAASAQLGEVPHTWVAVEAFGRGRCMATSLRACAAAMVRVKADYEDDWHGGRCVVLALGNARDTILYRVVGGAPKARSQTDDDLAALYAHLSPIELVGLCAINRALKDMPRVWVGGGGDRYPHRVSLGHGGPPVTATVEAVRRLCDHAKASHVVLALGRTPTGALTLDYGAVVSHP</sequence>
<evidence type="ECO:0000313" key="3">
    <source>
        <dbReference type="EMBL" id="AGO85588.1"/>
    </source>
</evidence>
<evidence type="ECO:0000259" key="2">
    <source>
        <dbReference type="Pfam" id="PF19178"/>
    </source>
</evidence>
<dbReference type="RefSeq" id="YP_008438667.1">
    <property type="nucleotide sequence ID" value="NC_022098.1"/>
</dbReference>
<evidence type="ECO:0000256" key="1">
    <source>
        <dbReference type="SAM" id="MobiDB-lite"/>
    </source>
</evidence>
<dbReference type="EMBL" id="KC977571">
    <property type="protein sequence ID" value="AGO85588.1"/>
    <property type="molecule type" value="Genomic_DNA"/>
</dbReference>
<proteinExistence type="predicted"/>
<feature type="compositionally biased region" description="Basic and acidic residues" evidence="1">
    <location>
        <begin position="347"/>
        <end position="356"/>
    </location>
</feature>
<protein>
    <recommendedName>
        <fullName evidence="2">DUF5860 domain-containing protein</fullName>
    </recommendedName>
</protein>
<feature type="compositionally biased region" description="Polar residues" evidence="1">
    <location>
        <begin position="313"/>
        <end position="323"/>
    </location>
</feature>
<dbReference type="InterPro" id="IPR043848">
    <property type="entry name" value="DUF5860"/>
</dbReference>
<accession>S4VZ08</accession>
<dbReference type="GeneID" id="16607375"/>
<dbReference type="KEGG" id="vg:16607375"/>
<organism evidence="3 4">
    <name type="scientific">Pandoravirus salinus</name>
    <dbReference type="NCBI Taxonomy" id="1349410"/>
    <lineage>
        <taxon>Viruses</taxon>
        <taxon>Pandoravirus</taxon>
    </lineage>
</organism>
<reference evidence="3 4" key="1">
    <citation type="journal article" date="2013" name="Science">
        <title>Pandoraviruses: amoeba viruses with genomes up to 2.5 Mb reaching that of parasitic eukaryotes.</title>
        <authorList>
            <person name="Philippe N."/>
            <person name="Legendre M."/>
            <person name="Doutre G."/>
            <person name="Coute Y."/>
            <person name="Poirot O."/>
            <person name="Lescot M."/>
            <person name="Arslan D."/>
            <person name="Seltzer V."/>
            <person name="Bertaux L."/>
            <person name="Bruley C."/>
            <person name="Garin J."/>
            <person name="Claverie J.M."/>
            <person name="Abergel C."/>
        </authorList>
    </citation>
    <scope>NUCLEOTIDE SEQUENCE [LARGE SCALE GENOMIC DNA]</scope>
</reference>
<feature type="domain" description="DUF5860" evidence="2">
    <location>
        <begin position="428"/>
        <end position="588"/>
    </location>
</feature>
<feature type="compositionally biased region" description="Low complexity" evidence="1">
    <location>
        <begin position="414"/>
        <end position="425"/>
    </location>
</feature>
<feature type="compositionally biased region" description="Basic and acidic residues" evidence="1">
    <location>
        <begin position="401"/>
        <end position="413"/>
    </location>
</feature>
<feature type="region of interest" description="Disordered" evidence="1">
    <location>
        <begin position="369"/>
        <end position="425"/>
    </location>
</feature>
<dbReference type="Proteomes" id="UP000204584">
    <property type="component" value="Segment"/>
</dbReference>
<feature type="region of interest" description="Disordered" evidence="1">
    <location>
        <begin position="263"/>
        <end position="356"/>
    </location>
</feature>
<evidence type="ECO:0000313" key="4">
    <source>
        <dbReference type="Proteomes" id="UP000204584"/>
    </source>
</evidence>
<gene>
    <name evidence="3" type="ORF">psal_cds_1253</name>
</gene>
<feature type="compositionally biased region" description="Basic and acidic residues" evidence="1">
    <location>
        <begin position="263"/>
        <end position="272"/>
    </location>
</feature>
<keyword evidence="4" id="KW-1185">Reference proteome</keyword>